<dbReference type="Proteomes" id="UP001249851">
    <property type="component" value="Unassembled WGS sequence"/>
</dbReference>
<dbReference type="InterPro" id="IPR001245">
    <property type="entry name" value="Ser-Thr/Tyr_kinase_cat_dom"/>
</dbReference>
<dbReference type="GO" id="GO:0004674">
    <property type="term" value="F:protein serine/threonine kinase activity"/>
    <property type="evidence" value="ECO:0007669"/>
    <property type="project" value="TreeGrafter"/>
</dbReference>
<dbReference type="EMBL" id="JARQWQ010000043">
    <property type="protein sequence ID" value="KAK2558805.1"/>
    <property type="molecule type" value="Genomic_DNA"/>
</dbReference>
<reference evidence="2" key="1">
    <citation type="journal article" date="2023" name="G3 (Bethesda)">
        <title>Whole genome assembly and annotation of the endangered Caribbean coral Acropora cervicornis.</title>
        <authorList>
            <person name="Selwyn J.D."/>
            <person name="Vollmer S.V."/>
        </authorList>
    </citation>
    <scope>NUCLEOTIDE SEQUENCE</scope>
    <source>
        <strain evidence="2">K2</strain>
    </source>
</reference>
<dbReference type="InterPro" id="IPR051681">
    <property type="entry name" value="Ser/Thr_Kinases-Pseudokinases"/>
</dbReference>
<evidence type="ECO:0000313" key="2">
    <source>
        <dbReference type="EMBL" id="KAK2558805.1"/>
    </source>
</evidence>
<comment type="caution">
    <text evidence="2">The sequence shown here is derived from an EMBL/GenBank/DDBJ whole genome shotgun (WGS) entry which is preliminary data.</text>
</comment>
<protein>
    <recommendedName>
        <fullName evidence="1">Serine-threonine/tyrosine-protein kinase catalytic domain-containing protein</fullName>
    </recommendedName>
</protein>
<keyword evidence="3" id="KW-1185">Reference proteome</keyword>
<reference evidence="2" key="2">
    <citation type="journal article" date="2023" name="Science">
        <title>Genomic signatures of disease resistance in endangered staghorn corals.</title>
        <authorList>
            <person name="Vollmer S.V."/>
            <person name="Selwyn J.D."/>
            <person name="Despard B.A."/>
            <person name="Roesel C.L."/>
        </authorList>
    </citation>
    <scope>NUCLEOTIDE SEQUENCE</scope>
    <source>
        <strain evidence="2">K2</strain>
    </source>
</reference>
<organism evidence="2 3">
    <name type="scientific">Acropora cervicornis</name>
    <name type="common">Staghorn coral</name>
    <dbReference type="NCBI Taxonomy" id="6130"/>
    <lineage>
        <taxon>Eukaryota</taxon>
        <taxon>Metazoa</taxon>
        <taxon>Cnidaria</taxon>
        <taxon>Anthozoa</taxon>
        <taxon>Hexacorallia</taxon>
        <taxon>Scleractinia</taxon>
        <taxon>Astrocoeniina</taxon>
        <taxon>Acroporidae</taxon>
        <taxon>Acropora</taxon>
    </lineage>
</organism>
<sequence length="266" mass="30113">MRNNRNKRKRIFRAEKRKAADILRQKEQAEYSHAKELARFSYGKWKDLGRQNKSRALDHSEFVDRCARLPLHNKYANVNIIDPAELCPPNGNEILLGEGSYGHCLLRHYKRLNIKVVEKQSLLHDTKEILKEAHIMQALSHKNIPTILGVQIQKSPMSLVIEFIGEHDTSITLSKLLSCDNYQEAACHSSFPPAKKYSISYSHIAPEVLKCSPCSKASDIFSLGKILYKIGTRFEIPVLVSTAQKCLDANPARRPTNTGIMATTGF</sequence>
<dbReference type="PANTHER" id="PTHR44329">
    <property type="entry name" value="SERINE/THREONINE-PROTEIN KINASE TNNI3K-RELATED"/>
    <property type="match status" value="1"/>
</dbReference>
<dbReference type="AlphaFoldDB" id="A0AAD9QDC4"/>
<dbReference type="Gene3D" id="1.10.510.10">
    <property type="entry name" value="Transferase(Phosphotransferase) domain 1"/>
    <property type="match status" value="1"/>
</dbReference>
<dbReference type="InterPro" id="IPR011009">
    <property type="entry name" value="Kinase-like_dom_sf"/>
</dbReference>
<dbReference type="Pfam" id="PF07714">
    <property type="entry name" value="PK_Tyr_Ser-Thr"/>
    <property type="match status" value="1"/>
</dbReference>
<proteinExistence type="predicted"/>
<feature type="domain" description="Serine-threonine/tyrosine-protein kinase catalytic" evidence="1">
    <location>
        <begin position="96"/>
        <end position="167"/>
    </location>
</feature>
<dbReference type="SUPFAM" id="SSF56112">
    <property type="entry name" value="Protein kinase-like (PK-like)"/>
    <property type="match status" value="1"/>
</dbReference>
<gene>
    <name evidence="2" type="ORF">P5673_019020</name>
</gene>
<accession>A0AAD9QDC4</accession>
<evidence type="ECO:0000313" key="3">
    <source>
        <dbReference type="Proteomes" id="UP001249851"/>
    </source>
</evidence>
<name>A0AAD9QDC4_ACRCE</name>
<evidence type="ECO:0000259" key="1">
    <source>
        <dbReference type="Pfam" id="PF07714"/>
    </source>
</evidence>
<dbReference type="Gene3D" id="3.30.200.20">
    <property type="entry name" value="Phosphorylase Kinase, domain 1"/>
    <property type="match status" value="1"/>
</dbReference>